<dbReference type="AlphaFoldDB" id="A0ABD5SNY4"/>
<evidence type="ECO:0000313" key="2">
    <source>
        <dbReference type="Proteomes" id="UP001596383"/>
    </source>
</evidence>
<dbReference type="Proteomes" id="UP001596383">
    <property type="component" value="Unassembled WGS sequence"/>
</dbReference>
<sequence length="68" mass="7381">MENDRVGLAEFTRETVGGSGRCLSRVGVRLAAAEPSTCDGIFAARSFDGRPISVRHRDWAFGVDGKRI</sequence>
<comment type="caution">
    <text evidence="1">The sequence shown here is derived from an EMBL/GenBank/DDBJ whole genome shotgun (WGS) entry which is preliminary data.</text>
</comment>
<keyword evidence="2" id="KW-1185">Reference proteome</keyword>
<organism evidence="1 2">
    <name type="scientific">Natrinema soli</name>
    <dbReference type="NCBI Taxonomy" id="1930624"/>
    <lineage>
        <taxon>Archaea</taxon>
        <taxon>Methanobacteriati</taxon>
        <taxon>Methanobacteriota</taxon>
        <taxon>Stenosarchaea group</taxon>
        <taxon>Halobacteria</taxon>
        <taxon>Halobacteriales</taxon>
        <taxon>Natrialbaceae</taxon>
        <taxon>Natrinema</taxon>
    </lineage>
</organism>
<evidence type="ECO:0000313" key="1">
    <source>
        <dbReference type="EMBL" id="MFC6767010.1"/>
    </source>
</evidence>
<proteinExistence type="predicted"/>
<accession>A0ABD5SNY4</accession>
<reference evidence="1 2" key="1">
    <citation type="journal article" date="2019" name="Int. J. Syst. Evol. Microbiol.">
        <title>The Global Catalogue of Microorganisms (GCM) 10K type strain sequencing project: providing services to taxonomists for standard genome sequencing and annotation.</title>
        <authorList>
            <consortium name="The Broad Institute Genomics Platform"/>
            <consortium name="The Broad Institute Genome Sequencing Center for Infectious Disease"/>
            <person name="Wu L."/>
            <person name="Ma J."/>
        </authorList>
    </citation>
    <scope>NUCLEOTIDE SEQUENCE [LARGE SCALE GENOMIC DNA]</scope>
    <source>
        <strain evidence="1 2">LMG 29247</strain>
    </source>
</reference>
<protein>
    <submittedName>
        <fullName evidence="1">Uncharacterized protein</fullName>
    </submittedName>
</protein>
<gene>
    <name evidence="1" type="ORF">ACFQE6_19120</name>
</gene>
<dbReference type="EMBL" id="JBHSWV010000318">
    <property type="protein sequence ID" value="MFC6767010.1"/>
    <property type="molecule type" value="Genomic_DNA"/>
</dbReference>
<name>A0ABD5SNY4_9EURY</name>